<gene>
    <name evidence="1" type="ORF">QBC47DRAFT_127299</name>
</gene>
<reference evidence="1" key="1">
    <citation type="submission" date="2023-06" db="EMBL/GenBank/DDBJ databases">
        <title>Genome-scale phylogeny and comparative genomics of the fungal order Sordariales.</title>
        <authorList>
            <consortium name="Lawrence Berkeley National Laboratory"/>
            <person name="Hensen N."/>
            <person name="Bonometti L."/>
            <person name="Westerberg I."/>
            <person name="Brannstrom I.O."/>
            <person name="Guillou S."/>
            <person name="Cros-Aarteil S."/>
            <person name="Calhoun S."/>
            <person name="Haridas S."/>
            <person name="Kuo A."/>
            <person name="Mondo S."/>
            <person name="Pangilinan J."/>
            <person name="Riley R."/>
            <person name="Labutti K."/>
            <person name="Andreopoulos B."/>
            <person name="Lipzen A."/>
            <person name="Chen C."/>
            <person name="Yanf M."/>
            <person name="Daum C."/>
            <person name="Ng V."/>
            <person name="Clum A."/>
            <person name="Steindorff A."/>
            <person name="Ohm R."/>
            <person name="Martin F."/>
            <person name="Silar P."/>
            <person name="Natvig D."/>
            <person name="Lalanne C."/>
            <person name="Gautier V."/>
            <person name="Ament-Velasquez S.L."/>
            <person name="Kruys A."/>
            <person name="Hutchinson M.I."/>
            <person name="Powell A.J."/>
            <person name="Barry K."/>
            <person name="Miller A.N."/>
            <person name="Grigoriev I.V."/>
            <person name="Debuchy R."/>
            <person name="Gladieux P."/>
            <person name="Thoren M.H."/>
            <person name="Johannesson H."/>
        </authorList>
    </citation>
    <scope>NUCLEOTIDE SEQUENCE</scope>
    <source>
        <strain evidence="1">PSN4</strain>
    </source>
</reference>
<keyword evidence="2" id="KW-1185">Reference proteome</keyword>
<comment type="caution">
    <text evidence="1">The sequence shown here is derived from an EMBL/GenBank/DDBJ whole genome shotgun (WGS) entry which is preliminary data.</text>
</comment>
<accession>A0AAJ0F693</accession>
<dbReference type="Proteomes" id="UP001239445">
    <property type="component" value="Unassembled WGS sequence"/>
</dbReference>
<protein>
    <submittedName>
        <fullName evidence="1">Uncharacterized protein</fullName>
    </submittedName>
</protein>
<proteinExistence type="predicted"/>
<name>A0AAJ0F693_9PEZI</name>
<sequence>MHTIHILARIYSKKTVPSNPLNLTLLYFFLSFPRAQTRRWRLISPVGHERTWPVPGISRRARAKKLFFLSTFKPGDEKVSSRVRVRGIVTEMRRGDPRRKAKRDPFPPQKIFNTPGYKSCRVWLGQQVQKKKPDSKARASLCLSVHLAARKPGYSFQATGAGPPLLAFQQTCRNGHAVMGAPPCRTLTHVFLRAQPATFGRRLSLGQRSHIEPSAGEFIACVKDSRCNTFGATSSSLLKRTRGAAA</sequence>
<evidence type="ECO:0000313" key="2">
    <source>
        <dbReference type="Proteomes" id="UP001239445"/>
    </source>
</evidence>
<evidence type="ECO:0000313" key="1">
    <source>
        <dbReference type="EMBL" id="KAK1749970.1"/>
    </source>
</evidence>
<dbReference type="AlphaFoldDB" id="A0AAJ0F693"/>
<organism evidence="1 2">
    <name type="scientific">Echria macrotheca</name>
    <dbReference type="NCBI Taxonomy" id="438768"/>
    <lineage>
        <taxon>Eukaryota</taxon>
        <taxon>Fungi</taxon>
        <taxon>Dikarya</taxon>
        <taxon>Ascomycota</taxon>
        <taxon>Pezizomycotina</taxon>
        <taxon>Sordariomycetes</taxon>
        <taxon>Sordariomycetidae</taxon>
        <taxon>Sordariales</taxon>
        <taxon>Schizotheciaceae</taxon>
        <taxon>Echria</taxon>
    </lineage>
</organism>
<dbReference type="EMBL" id="MU839850">
    <property type="protein sequence ID" value="KAK1749970.1"/>
    <property type="molecule type" value="Genomic_DNA"/>
</dbReference>